<comment type="catalytic activity">
    <reaction evidence="1">
        <text>ATP + protein L-histidine = ADP + protein N-phospho-L-histidine.</text>
        <dbReference type="EC" id="2.7.13.3"/>
    </reaction>
</comment>
<dbReference type="InterPro" id="IPR018060">
    <property type="entry name" value="HTH_AraC"/>
</dbReference>
<dbReference type="SMART" id="SM00448">
    <property type="entry name" value="REC"/>
    <property type="match status" value="1"/>
</dbReference>
<dbReference type="Proteomes" id="UP000289821">
    <property type="component" value="Unassembled WGS sequence"/>
</dbReference>
<dbReference type="Pfam" id="PF00512">
    <property type="entry name" value="HisKA"/>
    <property type="match status" value="1"/>
</dbReference>
<dbReference type="SUPFAM" id="SSF63829">
    <property type="entry name" value="Calcium-dependent phosphotriesterase"/>
    <property type="match status" value="3"/>
</dbReference>
<dbReference type="Pfam" id="PF12833">
    <property type="entry name" value="HTH_18"/>
    <property type="match status" value="1"/>
</dbReference>
<evidence type="ECO:0000256" key="2">
    <source>
        <dbReference type="ARBA" id="ARBA00012438"/>
    </source>
</evidence>
<evidence type="ECO:0000259" key="13">
    <source>
        <dbReference type="PROSITE" id="PS50109"/>
    </source>
</evidence>
<dbReference type="Pfam" id="PF00072">
    <property type="entry name" value="Response_reg"/>
    <property type="match status" value="1"/>
</dbReference>
<evidence type="ECO:0000256" key="5">
    <source>
        <dbReference type="ARBA" id="ARBA00022777"/>
    </source>
</evidence>
<name>A0A4Q0NRT0_9FLAO</name>
<dbReference type="Gene3D" id="2.60.40.10">
    <property type="entry name" value="Immunoglobulins"/>
    <property type="match status" value="1"/>
</dbReference>
<reference evidence="15 16" key="1">
    <citation type="submission" date="2018-07" db="EMBL/GenBank/DDBJ databases">
        <title>Leeuwenhoekiella genomics.</title>
        <authorList>
            <person name="Tahon G."/>
            <person name="Willems A."/>
        </authorList>
    </citation>
    <scope>NUCLEOTIDE SEQUENCE [LARGE SCALE GENOMIC DNA]</scope>
    <source>
        <strain evidence="15 16">R-50232</strain>
    </source>
</reference>
<dbReference type="InterPro" id="IPR011123">
    <property type="entry name" value="Y_Y_Y"/>
</dbReference>
<keyword evidence="7" id="KW-0238">DNA-binding</keyword>
<dbReference type="EC" id="2.7.13.3" evidence="2"/>
<dbReference type="Gene3D" id="3.40.50.2300">
    <property type="match status" value="1"/>
</dbReference>
<dbReference type="PRINTS" id="PR00344">
    <property type="entry name" value="BCTRLSENSOR"/>
</dbReference>
<dbReference type="InterPro" id="IPR005467">
    <property type="entry name" value="His_kinase_dom"/>
</dbReference>
<keyword evidence="16" id="KW-1185">Reference proteome</keyword>
<protein>
    <recommendedName>
        <fullName evidence="2">histidine kinase</fullName>
        <ecNumber evidence="2">2.7.13.3</ecNumber>
    </recommendedName>
</protein>
<comment type="caution">
    <text evidence="15">The sequence shown here is derived from an EMBL/GenBank/DDBJ whole genome shotgun (WGS) entry which is preliminary data.</text>
</comment>
<dbReference type="PANTHER" id="PTHR43547:SF2">
    <property type="entry name" value="HYBRID SIGNAL TRANSDUCTION HISTIDINE KINASE C"/>
    <property type="match status" value="1"/>
</dbReference>
<dbReference type="Gene3D" id="1.10.10.60">
    <property type="entry name" value="Homeodomain-like"/>
    <property type="match status" value="2"/>
</dbReference>
<keyword evidence="4" id="KW-0808">Transferase</keyword>
<dbReference type="Pfam" id="PF02518">
    <property type="entry name" value="HATPase_c"/>
    <property type="match status" value="1"/>
</dbReference>
<dbReference type="SUPFAM" id="SSF47384">
    <property type="entry name" value="Homodimeric domain of signal transducing histidine kinase"/>
    <property type="match status" value="1"/>
</dbReference>
<dbReference type="SMART" id="SM00387">
    <property type="entry name" value="HATPase_c"/>
    <property type="match status" value="1"/>
</dbReference>
<dbReference type="EMBL" id="QOVI01000008">
    <property type="protein sequence ID" value="RXG12006.1"/>
    <property type="molecule type" value="Genomic_DNA"/>
</dbReference>
<dbReference type="GO" id="GO:0003700">
    <property type="term" value="F:DNA-binding transcription factor activity"/>
    <property type="evidence" value="ECO:0007669"/>
    <property type="project" value="InterPro"/>
</dbReference>
<dbReference type="RefSeq" id="WP_128762658.1">
    <property type="nucleotide sequence ID" value="NZ_QOVI01000008.1"/>
</dbReference>
<proteinExistence type="predicted"/>
<evidence type="ECO:0000256" key="4">
    <source>
        <dbReference type="ARBA" id="ARBA00022679"/>
    </source>
</evidence>
<feature type="domain" description="Response regulatory" evidence="14">
    <location>
        <begin position="1133"/>
        <end position="1248"/>
    </location>
</feature>
<dbReference type="InterPro" id="IPR011110">
    <property type="entry name" value="Reg_prop"/>
</dbReference>
<dbReference type="PROSITE" id="PS00041">
    <property type="entry name" value="HTH_ARAC_FAMILY_1"/>
    <property type="match status" value="1"/>
</dbReference>
<evidence type="ECO:0000256" key="7">
    <source>
        <dbReference type="ARBA" id="ARBA00023125"/>
    </source>
</evidence>
<feature type="coiled-coil region" evidence="10">
    <location>
        <begin position="822"/>
        <end position="849"/>
    </location>
</feature>
<dbReference type="InterPro" id="IPR003661">
    <property type="entry name" value="HisK_dim/P_dom"/>
</dbReference>
<dbReference type="GO" id="GO:0000155">
    <property type="term" value="F:phosphorelay sensor kinase activity"/>
    <property type="evidence" value="ECO:0007669"/>
    <property type="project" value="InterPro"/>
</dbReference>
<keyword evidence="6" id="KW-0805">Transcription regulation</keyword>
<keyword evidence="10" id="KW-0175">Coiled coil</keyword>
<evidence type="ECO:0000313" key="16">
    <source>
        <dbReference type="Proteomes" id="UP000289821"/>
    </source>
</evidence>
<feature type="domain" description="HTH araC/xylS-type" evidence="12">
    <location>
        <begin position="1280"/>
        <end position="1377"/>
    </location>
</feature>
<dbReference type="PANTHER" id="PTHR43547">
    <property type="entry name" value="TWO-COMPONENT HISTIDINE KINASE"/>
    <property type="match status" value="1"/>
</dbReference>
<evidence type="ECO:0000256" key="1">
    <source>
        <dbReference type="ARBA" id="ARBA00000085"/>
    </source>
</evidence>
<dbReference type="CDD" id="cd17574">
    <property type="entry name" value="REC_OmpR"/>
    <property type="match status" value="1"/>
</dbReference>
<evidence type="ECO:0000256" key="11">
    <source>
        <dbReference type="SAM" id="Phobius"/>
    </source>
</evidence>
<dbReference type="Gene3D" id="2.130.10.10">
    <property type="entry name" value="YVTN repeat-like/Quinoprotein amine dehydrogenase"/>
    <property type="match status" value="2"/>
</dbReference>
<dbReference type="SMART" id="SM00388">
    <property type="entry name" value="HisKA"/>
    <property type="match status" value="1"/>
</dbReference>
<evidence type="ECO:0000256" key="10">
    <source>
        <dbReference type="SAM" id="Coils"/>
    </source>
</evidence>
<dbReference type="PROSITE" id="PS50109">
    <property type="entry name" value="HIS_KIN"/>
    <property type="match status" value="1"/>
</dbReference>
<dbReference type="InterPro" id="IPR018062">
    <property type="entry name" value="HTH_AraC-typ_CS"/>
</dbReference>
<evidence type="ECO:0000313" key="15">
    <source>
        <dbReference type="EMBL" id="RXG12006.1"/>
    </source>
</evidence>
<accession>A0A4Q0NRT0</accession>
<dbReference type="SUPFAM" id="SSF46689">
    <property type="entry name" value="Homeodomain-like"/>
    <property type="match status" value="1"/>
</dbReference>
<keyword evidence="3 9" id="KW-0597">Phosphoprotein</keyword>
<dbReference type="Gene3D" id="3.30.565.10">
    <property type="entry name" value="Histidine kinase-like ATPase, C-terminal domain"/>
    <property type="match status" value="1"/>
</dbReference>
<dbReference type="InterPro" id="IPR001789">
    <property type="entry name" value="Sig_transdc_resp-reg_receiver"/>
</dbReference>
<dbReference type="SMART" id="SM00342">
    <property type="entry name" value="HTH_ARAC"/>
    <property type="match status" value="1"/>
</dbReference>
<dbReference type="InterPro" id="IPR004358">
    <property type="entry name" value="Sig_transdc_His_kin-like_C"/>
</dbReference>
<feature type="modified residue" description="4-aspartylphosphate" evidence="9">
    <location>
        <position position="1181"/>
    </location>
</feature>
<evidence type="ECO:0000256" key="6">
    <source>
        <dbReference type="ARBA" id="ARBA00023015"/>
    </source>
</evidence>
<dbReference type="InterPro" id="IPR036890">
    <property type="entry name" value="HATPase_C_sf"/>
</dbReference>
<dbReference type="Pfam" id="PF07495">
    <property type="entry name" value="Y_Y_Y"/>
    <property type="match status" value="1"/>
</dbReference>
<keyword evidence="11" id="KW-0812">Transmembrane</keyword>
<evidence type="ECO:0000259" key="14">
    <source>
        <dbReference type="PROSITE" id="PS50110"/>
    </source>
</evidence>
<dbReference type="Pfam" id="PF07494">
    <property type="entry name" value="Reg_prop"/>
    <property type="match status" value="3"/>
</dbReference>
<keyword evidence="8" id="KW-0804">Transcription</keyword>
<dbReference type="PROSITE" id="PS50110">
    <property type="entry name" value="RESPONSE_REGULATORY"/>
    <property type="match status" value="1"/>
</dbReference>
<dbReference type="PROSITE" id="PS01124">
    <property type="entry name" value="HTH_ARAC_FAMILY_2"/>
    <property type="match status" value="1"/>
</dbReference>
<evidence type="ECO:0000259" key="12">
    <source>
        <dbReference type="PROSITE" id="PS01124"/>
    </source>
</evidence>
<keyword evidence="5 15" id="KW-0418">Kinase</keyword>
<dbReference type="InterPro" id="IPR013783">
    <property type="entry name" value="Ig-like_fold"/>
</dbReference>
<dbReference type="InterPro" id="IPR003594">
    <property type="entry name" value="HATPase_dom"/>
</dbReference>
<dbReference type="InterPro" id="IPR036097">
    <property type="entry name" value="HisK_dim/P_sf"/>
</dbReference>
<dbReference type="FunFam" id="2.60.40.10:FF:000791">
    <property type="entry name" value="Two-component system sensor histidine kinase/response regulator"/>
    <property type="match status" value="1"/>
</dbReference>
<feature type="transmembrane region" description="Helical" evidence="11">
    <location>
        <begin position="800"/>
        <end position="819"/>
    </location>
</feature>
<dbReference type="SUPFAM" id="SSF52172">
    <property type="entry name" value="CheY-like"/>
    <property type="match status" value="1"/>
</dbReference>
<dbReference type="InterPro" id="IPR009057">
    <property type="entry name" value="Homeodomain-like_sf"/>
</dbReference>
<keyword evidence="11" id="KW-1133">Transmembrane helix</keyword>
<dbReference type="SUPFAM" id="SSF55874">
    <property type="entry name" value="ATPase domain of HSP90 chaperone/DNA topoisomerase II/histidine kinase"/>
    <property type="match status" value="1"/>
</dbReference>
<keyword evidence="11" id="KW-0472">Membrane</keyword>
<dbReference type="FunFam" id="1.10.287.130:FF:000045">
    <property type="entry name" value="Two-component system sensor histidine kinase/response regulator"/>
    <property type="match status" value="1"/>
</dbReference>
<feature type="domain" description="Histidine kinase" evidence="13">
    <location>
        <begin position="853"/>
        <end position="1087"/>
    </location>
</feature>
<dbReference type="InterPro" id="IPR015943">
    <property type="entry name" value="WD40/YVTN_repeat-like_dom_sf"/>
</dbReference>
<organism evidence="15 16">
    <name type="scientific">Leeuwenhoekiella aestuarii</name>
    <dbReference type="NCBI Taxonomy" id="2249426"/>
    <lineage>
        <taxon>Bacteria</taxon>
        <taxon>Pseudomonadati</taxon>
        <taxon>Bacteroidota</taxon>
        <taxon>Flavobacteriia</taxon>
        <taxon>Flavobacteriales</taxon>
        <taxon>Flavobacteriaceae</taxon>
        <taxon>Leeuwenhoekiella</taxon>
    </lineage>
</organism>
<dbReference type="OrthoDB" id="358279at2"/>
<dbReference type="FunFam" id="3.30.565.10:FF:000006">
    <property type="entry name" value="Sensor histidine kinase WalK"/>
    <property type="match status" value="1"/>
</dbReference>
<dbReference type="InterPro" id="IPR011006">
    <property type="entry name" value="CheY-like_superfamily"/>
</dbReference>
<dbReference type="CDD" id="cd00082">
    <property type="entry name" value="HisKA"/>
    <property type="match status" value="1"/>
</dbReference>
<sequence>MIFNRFIIIFFLFWTAAFTALLAQELEEKLKFTEVKNLPVQRAVTAFAQDTNGFLWFSTYGAGLYKFDGSTFTAYKESWKDEQSLSSSLVHAIFTDSTGNIWLGTEKGLNRYRPETNDFENITLKSSDTEKPFAIHCIESLDENTLIVGSHNNGVYQVDILTGKITSIPFKTPINNDWLRINSIEIAQSNIYLGTSLGLFHYNEQTGQIDRSEFILNKKKSRISYHISKLCKDSDDNLWIGTYSHGIFRLDLNEKVYNYRELPITNKRILSIVEMDRGKILVGTENDGLFILNQEGELIDNYTQSKFGDNLIQSNSIWSLFVDKDQRVWIGYYSDGISFYDPDFDRFKDIESIPYKKESLQDGSVTGILEDEDSRLWISMDGGGIDVLDKKSQHFTHLIDPNNPIAKGLSTGDIQTLFFDSNKNLWAGSWNAGIFFLKRGSSTFKNYTNEDGLASRSTICFAEDSQGTIYIGTFNAGLQTFDPKTSKFTRLNSEVFSNAGIANCDVRKILIDKNDLLWVGTTKGLFTVKKEANGYKVESKNNAMYAAKQSNDLQYYILSLYMDAHENVWIGTDGGGLFKYDVKSNSYKWFQDQIEKQTIASIISDSQGMIWLAGNNGISKFNPENNEIINYTANDGLLANDFHNNSVLKSSKDILYFGSYNGINFFNPTVLNINLQQPALYFSELRLFNEKVGPKTEDSPLNEVLFSTDKLTLKPDQSVFTIDYASIDFTRPSDNSYAYILEGFDNSWNYVGNTKSATYTNIPAGSYTFKVKAANNDGLWTQDPIALAITILHPWYKQTWAITLYIVIIIILAYFAYTFTQNRIAEKRLIQYERDKRQQEEELNNRKLQFFTNISHEFRTPLTLIKNPIEDIITSKTYTFPKEIAAKHKSIFRNTERLIRLINELMDFRKLQFKKTVIKVEKITITSFCENIVAHFKEEAYQRNIALEVTSEEDNDLGVYADPGMLEKIIFNLLSNAFKATPDNGLVSVSLKRTEEPIILPEISLESPVEALEIQVEDTGFGIPKKEIEKVFDPFYQVEGMNKQYYGGTGIGLEVVRSFLIMNKGKIEVSSKVNQGTTFKIYLALGKEHFDSSELLSTSELIPEQEIEDSMIELPQDSVTKDPVENEHEKTNTLLIIEDNFELRTYLKEQLKDYYKVVEAINGEEGLEQALKIIPDVILTDVLMPQMDGVEFCRRLKRDIKTSHIPVLMLTAKAQTDDWIAGLDAGADAYINKPFNIKIVRSQLKQLIENRQKLFTKYFSELSTADLKANSTSIDKKFIAKVINYIYKNIDDPKLNVENLANELYLSRSQLYRKIKALTGQTANEFIRKIRLEKAKELLENGEESVSEIGYRVGFSTPSYFTRCFKSEFGKLPTEVK</sequence>
<gene>
    <name evidence="15" type="ORF">DSM04_108103</name>
</gene>
<evidence type="ECO:0000256" key="9">
    <source>
        <dbReference type="PROSITE-ProRule" id="PRU00169"/>
    </source>
</evidence>
<dbReference type="Gene3D" id="1.10.287.130">
    <property type="match status" value="1"/>
</dbReference>
<evidence type="ECO:0000256" key="8">
    <source>
        <dbReference type="ARBA" id="ARBA00023163"/>
    </source>
</evidence>
<dbReference type="GO" id="GO:0043565">
    <property type="term" value="F:sequence-specific DNA binding"/>
    <property type="evidence" value="ECO:0007669"/>
    <property type="project" value="InterPro"/>
</dbReference>
<evidence type="ECO:0000256" key="3">
    <source>
        <dbReference type="ARBA" id="ARBA00022553"/>
    </source>
</evidence>